<evidence type="ECO:0000313" key="2">
    <source>
        <dbReference type="Proteomes" id="UP000314294"/>
    </source>
</evidence>
<dbReference type="EMBL" id="SRLO01000081">
    <property type="protein sequence ID" value="TNN77636.1"/>
    <property type="molecule type" value="Genomic_DNA"/>
</dbReference>
<comment type="caution">
    <text evidence="1">The sequence shown here is derived from an EMBL/GenBank/DDBJ whole genome shotgun (WGS) entry which is preliminary data.</text>
</comment>
<evidence type="ECO:0000313" key="1">
    <source>
        <dbReference type="EMBL" id="TNN77636.1"/>
    </source>
</evidence>
<dbReference type="AlphaFoldDB" id="A0A4Z2II78"/>
<protein>
    <submittedName>
        <fullName evidence="1">Uncharacterized protein</fullName>
    </submittedName>
</protein>
<accession>A0A4Z2II78</accession>
<proteinExistence type="predicted"/>
<reference evidence="1 2" key="1">
    <citation type="submission" date="2019-03" db="EMBL/GenBank/DDBJ databases">
        <title>First draft genome of Liparis tanakae, snailfish: a comprehensive survey of snailfish specific genes.</title>
        <authorList>
            <person name="Kim W."/>
            <person name="Song I."/>
            <person name="Jeong J.-H."/>
            <person name="Kim D."/>
            <person name="Kim S."/>
            <person name="Ryu S."/>
            <person name="Song J.Y."/>
            <person name="Lee S.K."/>
        </authorList>
    </citation>
    <scope>NUCLEOTIDE SEQUENCE [LARGE SCALE GENOMIC DNA]</scope>
    <source>
        <tissue evidence="1">Muscle</tissue>
    </source>
</reference>
<sequence length="233" mass="25541">MGVAPESVNPGMEWLSMGETARWRISGSPLRQEGEGYHRGRKGVSYSSLTPLSSSPSFLTCSSRASSSLRREPFETQHMLTLLMCATHRSSRLAWRLPVGTSLAEDVSDDSSIEESVDSAESSHCLYLLSLLLLLFLLHALFDLTQQAGRVRGETVEAVLLRQLLQPSGQLPVGHLNLLELQLALSSFWRDCLSSTSVLSRRSSTVFCSSSLSSSVACTRRSSSIFRSDSILI</sequence>
<name>A0A4Z2II78_9TELE</name>
<keyword evidence="2" id="KW-1185">Reference proteome</keyword>
<gene>
    <name evidence="1" type="ORF">EYF80_012226</name>
</gene>
<dbReference type="Proteomes" id="UP000314294">
    <property type="component" value="Unassembled WGS sequence"/>
</dbReference>
<organism evidence="1 2">
    <name type="scientific">Liparis tanakae</name>
    <name type="common">Tanaka's snailfish</name>
    <dbReference type="NCBI Taxonomy" id="230148"/>
    <lineage>
        <taxon>Eukaryota</taxon>
        <taxon>Metazoa</taxon>
        <taxon>Chordata</taxon>
        <taxon>Craniata</taxon>
        <taxon>Vertebrata</taxon>
        <taxon>Euteleostomi</taxon>
        <taxon>Actinopterygii</taxon>
        <taxon>Neopterygii</taxon>
        <taxon>Teleostei</taxon>
        <taxon>Neoteleostei</taxon>
        <taxon>Acanthomorphata</taxon>
        <taxon>Eupercaria</taxon>
        <taxon>Perciformes</taxon>
        <taxon>Cottioidei</taxon>
        <taxon>Cottales</taxon>
        <taxon>Liparidae</taxon>
        <taxon>Liparis</taxon>
    </lineage>
</organism>